<dbReference type="EMBL" id="QWDN01000002">
    <property type="protein sequence ID" value="TEB44611.1"/>
    <property type="molecule type" value="Genomic_DNA"/>
</dbReference>
<dbReference type="RefSeq" id="WP_132037850.1">
    <property type="nucleotide sequence ID" value="NZ_QWDN01000002.1"/>
</dbReference>
<proteinExistence type="predicted"/>
<dbReference type="AlphaFoldDB" id="A0A4Y7UEH6"/>
<evidence type="ECO:0000313" key="4">
    <source>
        <dbReference type="Proteomes" id="UP000298340"/>
    </source>
</evidence>
<organism evidence="2 4">
    <name type="scientific">Flavobacterium circumlabens</name>
    <dbReference type="NCBI Taxonomy" id="2133765"/>
    <lineage>
        <taxon>Bacteria</taxon>
        <taxon>Pseudomonadati</taxon>
        <taxon>Bacteroidota</taxon>
        <taxon>Flavobacteriia</taxon>
        <taxon>Flavobacteriales</taxon>
        <taxon>Flavobacteriaceae</taxon>
        <taxon>Flavobacterium</taxon>
    </lineage>
</organism>
<dbReference type="Proteomes" id="UP000298340">
    <property type="component" value="Unassembled WGS sequence"/>
</dbReference>
<reference evidence="1" key="3">
    <citation type="submission" date="2019-03" db="EMBL/GenBank/DDBJ databases">
        <authorList>
            <person name="Whitman W."/>
            <person name="Huntemann M."/>
            <person name="Clum A."/>
            <person name="Pillay M."/>
            <person name="Palaniappan K."/>
            <person name="Varghese N."/>
            <person name="Mikhailova N."/>
            <person name="Stamatis D."/>
            <person name="Reddy T."/>
            <person name="Daum C."/>
            <person name="Shapiro N."/>
            <person name="Ivanova N."/>
            <person name="Kyrpides N."/>
            <person name="Woyke T."/>
        </authorList>
    </citation>
    <scope>NUCLEOTIDE SEQUENCE</scope>
    <source>
        <strain evidence="1">P5626</strain>
    </source>
</reference>
<protein>
    <recommendedName>
        <fullName evidence="5">Lipoprotein</fullName>
    </recommendedName>
</protein>
<dbReference type="EMBL" id="SLWA01000011">
    <property type="protein sequence ID" value="TCN52044.1"/>
    <property type="molecule type" value="Genomic_DNA"/>
</dbReference>
<gene>
    <name evidence="2" type="ORF">D0809_05270</name>
    <name evidence="1" type="ORF">EV142_11177</name>
</gene>
<dbReference type="Proteomes" id="UP000295270">
    <property type="component" value="Unassembled WGS sequence"/>
</dbReference>
<reference evidence="2 4" key="2">
    <citation type="journal article" date="2018" name="Syst. Appl. Microbiol.">
        <title>Flavobacterium circumlabens sp. nov. and Flavobacterium cupreum sp. nov., two psychrotrophic species isolated from Antarctic environmental samples.</title>
        <authorList>
            <person name="Kralova S."/>
            <person name="Busse H.J."/>
            <person name="Svec P."/>
            <person name="Maslanova I."/>
            <person name="Stankova E."/>
            <person name="Bartak M."/>
            <person name="Sedlacek I."/>
        </authorList>
    </citation>
    <scope>NUCLEOTIDE SEQUENCE [LARGE SCALE GENOMIC DNA]</scope>
    <source>
        <strain evidence="2 4">CCM 8828</strain>
    </source>
</reference>
<dbReference type="PROSITE" id="PS51257">
    <property type="entry name" value="PROKAR_LIPOPROTEIN"/>
    <property type="match status" value="1"/>
</dbReference>
<dbReference type="OrthoDB" id="1345629at2"/>
<accession>A0A4Y7UEH6</accession>
<evidence type="ECO:0000313" key="2">
    <source>
        <dbReference type="EMBL" id="TEB44611.1"/>
    </source>
</evidence>
<evidence type="ECO:0008006" key="5">
    <source>
        <dbReference type="Google" id="ProtNLM"/>
    </source>
</evidence>
<reference evidence="1 3" key="1">
    <citation type="journal article" date="2015" name="Stand. Genomic Sci.">
        <title>Genomic Encyclopedia of Bacterial and Archaeal Type Strains, Phase III: the genomes of soil and plant-associated and newly described type strains.</title>
        <authorList>
            <person name="Whitman W.B."/>
            <person name="Woyke T."/>
            <person name="Klenk H.P."/>
            <person name="Zhou Y."/>
            <person name="Lilburn T.G."/>
            <person name="Beck B.J."/>
            <person name="De Vos P."/>
            <person name="Vandamme P."/>
            <person name="Eisen J.A."/>
            <person name="Garrity G."/>
            <person name="Hugenholtz P."/>
            <person name="Kyrpides N.C."/>
        </authorList>
    </citation>
    <scope>NUCLEOTIDE SEQUENCE [LARGE SCALE GENOMIC DNA]</scope>
    <source>
        <strain evidence="1 3">P5626</strain>
    </source>
</reference>
<comment type="caution">
    <text evidence="2">The sequence shown here is derived from an EMBL/GenBank/DDBJ whole genome shotgun (WGS) entry which is preliminary data.</text>
</comment>
<evidence type="ECO:0000313" key="3">
    <source>
        <dbReference type="Proteomes" id="UP000295270"/>
    </source>
</evidence>
<keyword evidence="3" id="KW-1185">Reference proteome</keyword>
<name>A0A4Y7UEH6_9FLAO</name>
<sequence>MKKIILILLVISILIACKKKDAPACEDCVTFYFEHPQPRNVSELRGFPNRFKGLYMSKDSAFIKIEEDRILEEYFFKYRIHKNFLDSLKTEYDVVNNQLVNRETKEKFDFYPKGDSVELVTNHIDTLFRFSYNQKAKRIKNQLVLSIRDSVFWRIEILSLENKTIKLKNIYERENLKKLDSITVIKGKMLDSASYLIKSTLREFKNILKIKHLGTDQEYKKVSK</sequence>
<evidence type="ECO:0000313" key="1">
    <source>
        <dbReference type="EMBL" id="TCN52044.1"/>
    </source>
</evidence>